<evidence type="ECO:0000256" key="2">
    <source>
        <dbReference type="ARBA" id="ARBA00023125"/>
    </source>
</evidence>
<dbReference type="Proteomes" id="UP000236845">
    <property type="component" value="Unassembled WGS sequence"/>
</dbReference>
<proteinExistence type="predicted"/>
<comment type="caution">
    <text evidence="5">The sequence shown here is derived from an EMBL/GenBank/DDBJ whole genome shotgun (WGS) entry which is preliminary data.</text>
</comment>
<sequence length="104" mass="12288">MKVLDNRKCSIDACCQVLTDRNDFVLIQRLFEKKQLRFVDLHRLIGHLSTRTLTKRLKHLEKNKIIKRQAFRESPPRVEYSLSPKGFALRKVLLAMTDWSKGYS</sequence>
<keyword evidence="1" id="KW-0805">Transcription regulation</keyword>
<dbReference type="InterPro" id="IPR036390">
    <property type="entry name" value="WH_DNA-bd_sf"/>
</dbReference>
<evidence type="ECO:0000256" key="1">
    <source>
        <dbReference type="ARBA" id="ARBA00023015"/>
    </source>
</evidence>
<dbReference type="PROSITE" id="PS51118">
    <property type="entry name" value="HTH_HXLR"/>
    <property type="match status" value="1"/>
</dbReference>
<keyword evidence="3" id="KW-0804">Transcription</keyword>
<gene>
    <name evidence="5" type="ORF">COT26_02540</name>
</gene>
<dbReference type="EMBL" id="PEXW01000057">
    <property type="protein sequence ID" value="PIS40585.1"/>
    <property type="molecule type" value="Genomic_DNA"/>
</dbReference>
<keyword evidence="2" id="KW-0238">DNA-binding</keyword>
<dbReference type="InterPro" id="IPR002577">
    <property type="entry name" value="HTH_HxlR"/>
</dbReference>
<name>A0A2H0YQ05_9BACT</name>
<dbReference type="InterPro" id="IPR036388">
    <property type="entry name" value="WH-like_DNA-bd_sf"/>
</dbReference>
<dbReference type="Pfam" id="PF01638">
    <property type="entry name" value="HxlR"/>
    <property type="match status" value="1"/>
</dbReference>
<dbReference type="PANTHER" id="PTHR33204">
    <property type="entry name" value="TRANSCRIPTIONAL REGULATOR, MARR FAMILY"/>
    <property type="match status" value="1"/>
</dbReference>
<dbReference type="GO" id="GO:0003677">
    <property type="term" value="F:DNA binding"/>
    <property type="evidence" value="ECO:0007669"/>
    <property type="project" value="UniProtKB-KW"/>
</dbReference>
<evidence type="ECO:0000313" key="5">
    <source>
        <dbReference type="EMBL" id="PIS40585.1"/>
    </source>
</evidence>
<dbReference type="SUPFAM" id="SSF46785">
    <property type="entry name" value="Winged helix' DNA-binding domain"/>
    <property type="match status" value="1"/>
</dbReference>
<dbReference type="Gene3D" id="1.10.10.10">
    <property type="entry name" value="Winged helix-like DNA-binding domain superfamily/Winged helix DNA-binding domain"/>
    <property type="match status" value="1"/>
</dbReference>
<dbReference type="AlphaFoldDB" id="A0A2H0YQ05"/>
<accession>A0A2H0YQ05</accession>
<protein>
    <submittedName>
        <fullName evidence="5">Transcriptional regulator</fullName>
    </submittedName>
</protein>
<evidence type="ECO:0000259" key="4">
    <source>
        <dbReference type="PROSITE" id="PS51118"/>
    </source>
</evidence>
<reference evidence="6" key="1">
    <citation type="submission" date="2017-09" db="EMBL/GenBank/DDBJ databases">
        <title>Depth-based differentiation of microbial function through sediment-hosted aquifers and enrichment of novel symbionts in the deep terrestrial subsurface.</title>
        <authorList>
            <person name="Probst A.J."/>
            <person name="Ladd B."/>
            <person name="Jarett J.K."/>
            <person name="Geller-Mcgrath D.E."/>
            <person name="Sieber C.M.K."/>
            <person name="Emerson J.B."/>
            <person name="Anantharaman K."/>
            <person name="Thomas B.C."/>
            <person name="Malmstrom R."/>
            <person name="Stieglmeier M."/>
            <person name="Klingl A."/>
            <person name="Woyke T."/>
            <person name="Ryan C.M."/>
            <person name="Banfield J.F."/>
        </authorList>
    </citation>
    <scope>NUCLEOTIDE SEQUENCE [LARGE SCALE GENOMIC DNA]</scope>
</reference>
<feature type="domain" description="HTH hxlR-type" evidence="4">
    <location>
        <begin position="9"/>
        <end position="104"/>
    </location>
</feature>
<organism evidence="5 6">
    <name type="scientific">Candidatus Kerfeldbacteria bacterium CG08_land_8_20_14_0_20_43_14</name>
    <dbReference type="NCBI Taxonomy" id="2014246"/>
    <lineage>
        <taxon>Bacteria</taxon>
        <taxon>Candidatus Kerfeldiibacteriota</taxon>
    </lineage>
</organism>
<evidence type="ECO:0000313" key="6">
    <source>
        <dbReference type="Proteomes" id="UP000236845"/>
    </source>
</evidence>
<evidence type="ECO:0000256" key="3">
    <source>
        <dbReference type="ARBA" id="ARBA00023163"/>
    </source>
</evidence>